<name>A0AAV9JS73_9PEZI</name>
<dbReference type="InterPro" id="IPR004007">
    <property type="entry name" value="DhaL_dom"/>
</dbReference>
<dbReference type="Gene3D" id="1.25.40.340">
    <property type="match status" value="1"/>
</dbReference>
<dbReference type="EMBL" id="JAVFHQ010000008">
    <property type="protein sequence ID" value="KAK4548246.1"/>
    <property type="molecule type" value="Genomic_DNA"/>
</dbReference>
<keyword evidence="4" id="KW-0067">ATP-binding</keyword>
<evidence type="ECO:0000256" key="5">
    <source>
        <dbReference type="ARBA" id="ARBA00047974"/>
    </source>
</evidence>
<evidence type="ECO:0000256" key="6">
    <source>
        <dbReference type="ARBA" id="ARBA00048898"/>
    </source>
</evidence>
<organism evidence="9 10">
    <name type="scientific">Oleoguttula mirabilis</name>
    <dbReference type="NCBI Taxonomy" id="1507867"/>
    <lineage>
        <taxon>Eukaryota</taxon>
        <taxon>Fungi</taxon>
        <taxon>Dikarya</taxon>
        <taxon>Ascomycota</taxon>
        <taxon>Pezizomycotina</taxon>
        <taxon>Dothideomycetes</taxon>
        <taxon>Dothideomycetidae</taxon>
        <taxon>Mycosphaerellales</taxon>
        <taxon>Teratosphaeriaceae</taxon>
        <taxon>Oleoguttula</taxon>
    </lineage>
</organism>
<dbReference type="PANTHER" id="PTHR28629:SF4">
    <property type="entry name" value="TRIOKINASE_FMN CYCLASE"/>
    <property type="match status" value="1"/>
</dbReference>
<comment type="catalytic activity">
    <reaction evidence="5">
        <text>D-glyceraldehyde + ATP = D-glyceraldehyde 3-phosphate + ADP + H(+)</text>
        <dbReference type="Rhea" id="RHEA:13941"/>
        <dbReference type="ChEBI" id="CHEBI:15378"/>
        <dbReference type="ChEBI" id="CHEBI:17378"/>
        <dbReference type="ChEBI" id="CHEBI:30616"/>
        <dbReference type="ChEBI" id="CHEBI:59776"/>
        <dbReference type="ChEBI" id="CHEBI:456216"/>
        <dbReference type="EC" id="2.7.1.28"/>
    </reaction>
</comment>
<keyword evidence="1" id="KW-0808">Transferase</keyword>
<sequence>MAVVVEQTLPFAPSSLDLHNPERWNHLLPLIRPTIQTIRTAKGQNILVDLALANIRFVHVVAIGKPGNFSSKLLDDRNVTAVATEQSSPGLLTAQDIQKAVQSAGAAKEQGIVVVRAGKQRHVEAHGLGIVEVESAGELEQDHILHLLGNATEACRTSIHQTTELLNLFVKSASTAHSRFHVEKAEGNAAVLHAEGVAGFEKAKHAVERDLKHVMKAHAAQEGEVTYSVHYSDVNGLSRLENYIIAGEIAQYFNSQSVPYHLSHSTILNHSDAARGFSISICPIPSHYLSAQAKPQVDTHAASQDDSNPRTLLSPSNAKMSFDDTEVRKRIQSGCHAVIKAESIITEYDTIVGDGDCGYTLRDGAKQVLSFIESKDLTRLPEIVAQLVSELEVNMGGTSGALYCIYLTALAGALATETSVPKALRVALEQLMKYTRARLGDRTMMDALIPFIDTLESSSDAQKAIQKLQEGVEGTKRMEAKLGRSTYLDESATRGVPDPGAYGLLVLLEGMVNC</sequence>
<evidence type="ECO:0000313" key="9">
    <source>
        <dbReference type="EMBL" id="KAK4548246.1"/>
    </source>
</evidence>
<dbReference type="GO" id="GO:0004371">
    <property type="term" value="F:glycerone kinase activity"/>
    <property type="evidence" value="ECO:0007669"/>
    <property type="project" value="UniProtKB-EC"/>
</dbReference>
<dbReference type="GO" id="GO:0019563">
    <property type="term" value="P:glycerol catabolic process"/>
    <property type="evidence" value="ECO:0007669"/>
    <property type="project" value="TreeGrafter"/>
</dbReference>
<protein>
    <recommendedName>
        <fullName evidence="8">DhaL domain-containing protein</fullName>
    </recommendedName>
</protein>
<evidence type="ECO:0000256" key="3">
    <source>
        <dbReference type="ARBA" id="ARBA00022777"/>
    </source>
</evidence>
<dbReference type="PANTHER" id="PTHR28629">
    <property type="entry name" value="TRIOKINASE/FMN CYCLASE"/>
    <property type="match status" value="1"/>
</dbReference>
<accession>A0AAV9JS73</accession>
<evidence type="ECO:0000256" key="1">
    <source>
        <dbReference type="ARBA" id="ARBA00022679"/>
    </source>
</evidence>
<dbReference type="FunFam" id="1.25.40.340:FF:000001">
    <property type="entry name" value="Dihydroxyacetone kinase 1"/>
    <property type="match status" value="1"/>
</dbReference>
<comment type="caution">
    <text evidence="9">The sequence shown here is derived from an EMBL/GenBank/DDBJ whole genome shotgun (WGS) entry which is preliminary data.</text>
</comment>
<dbReference type="GO" id="GO:0005829">
    <property type="term" value="C:cytosol"/>
    <property type="evidence" value="ECO:0007669"/>
    <property type="project" value="TreeGrafter"/>
</dbReference>
<dbReference type="GO" id="GO:0050354">
    <property type="term" value="F:triokinase activity"/>
    <property type="evidence" value="ECO:0007669"/>
    <property type="project" value="UniProtKB-EC"/>
</dbReference>
<comment type="catalytic activity">
    <reaction evidence="6">
        <text>dihydroxyacetone + ATP = dihydroxyacetone phosphate + ADP + H(+)</text>
        <dbReference type="Rhea" id="RHEA:15773"/>
        <dbReference type="ChEBI" id="CHEBI:15378"/>
        <dbReference type="ChEBI" id="CHEBI:16016"/>
        <dbReference type="ChEBI" id="CHEBI:30616"/>
        <dbReference type="ChEBI" id="CHEBI:57642"/>
        <dbReference type="ChEBI" id="CHEBI:456216"/>
        <dbReference type="EC" id="2.7.1.29"/>
    </reaction>
</comment>
<evidence type="ECO:0000313" key="10">
    <source>
        <dbReference type="Proteomes" id="UP001324427"/>
    </source>
</evidence>
<feature type="domain" description="DhaL" evidence="8">
    <location>
        <begin position="325"/>
        <end position="513"/>
    </location>
</feature>
<evidence type="ECO:0000256" key="4">
    <source>
        <dbReference type="ARBA" id="ARBA00022840"/>
    </source>
</evidence>
<dbReference type="Proteomes" id="UP001324427">
    <property type="component" value="Unassembled WGS sequence"/>
</dbReference>
<keyword evidence="3" id="KW-0418">Kinase</keyword>
<dbReference type="SUPFAM" id="SSF101473">
    <property type="entry name" value="DhaL-like"/>
    <property type="match status" value="1"/>
</dbReference>
<keyword evidence="10" id="KW-1185">Reference proteome</keyword>
<evidence type="ECO:0000256" key="2">
    <source>
        <dbReference type="ARBA" id="ARBA00022741"/>
    </source>
</evidence>
<dbReference type="SMART" id="SM01120">
    <property type="entry name" value="Dak2"/>
    <property type="match status" value="1"/>
</dbReference>
<evidence type="ECO:0000256" key="7">
    <source>
        <dbReference type="SAM" id="MobiDB-lite"/>
    </source>
</evidence>
<dbReference type="GO" id="GO:0005524">
    <property type="term" value="F:ATP binding"/>
    <property type="evidence" value="ECO:0007669"/>
    <property type="project" value="UniProtKB-KW"/>
</dbReference>
<feature type="compositionally biased region" description="Polar residues" evidence="7">
    <location>
        <begin position="301"/>
        <end position="318"/>
    </location>
</feature>
<proteinExistence type="predicted"/>
<evidence type="ECO:0000259" key="8">
    <source>
        <dbReference type="PROSITE" id="PS51480"/>
    </source>
</evidence>
<dbReference type="AlphaFoldDB" id="A0AAV9JS73"/>
<dbReference type="InterPro" id="IPR050861">
    <property type="entry name" value="Dihydroxyacetone_Kinase"/>
</dbReference>
<dbReference type="InterPro" id="IPR036117">
    <property type="entry name" value="DhaL_dom_sf"/>
</dbReference>
<keyword evidence="2" id="KW-0547">Nucleotide-binding</keyword>
<gene>
    <name evidence="9" type="ORF">LTR36_010116</name>
</gene>
<dbReference type="Pfam" id="PF02734">
    <property type="entry name" value="Dak2"/>
    <property type="match status" value="1"/>
</dbReference>
<reference evidence="9 10" key="1">
    <citation type="submission" date="2021-11" db="EMBL/GenBank/DDBJ databases">
        <title>Black yeast isolated from Biological Soil Crust.</title>
        <authorList>
            <person name="Kurbessoian T."/>
        </authorList>
    </citation>
    <scope>NUCLEOTIDE SEQUENCE [LARGE SCALE GENOMIC DNA]</scope>
    <source>
        <strain evidence="9 10">CCFEE 5522</strain>
    </source>
</reference>
<feature type="region of interest" description="Disordered" evidence="7">
    <location>
        <begin position="293"/>
        <end position="318"/>
    </location>
</feature>
<dbReference type="PROSITE" id="PS51480">
    <property type="entry name" value="DHAL"/>
    <property type="match status" value="1"/>
</dbReference>